<dbReference type="PROSITE" id="PS50879">
    <property type="entry name" value="RNASE_H_1"/>
    <property type="match status" value="1"/>
</dbReference>
<dbReference type="Pfam" id="PF13456">
    <property type="entry name" value="RVT_3"/>
    <property type="match status" value="1"/>
</dbReference>
<sequence length="140" mass="15278">MKKLEIYIDGASKGNPGPSGIGVVICSGGGIVRNMSNYIGNATNNVAEYMALIYALQEALILKAECIKVKTDSQLLARQLNKIYKVKNANIVGLYNQAVHLLSGFKDVSIDNISREENQGADKLATQAIKKELRKRVLLK</sequence>
<dbReference type="InterPro" id="IPR036397">
    <property type="entry name" value="RNaseH_sf"/>
</dbReference>
<evidence type="ECO:0000259" key="1">
    <source>
        <dbReference type="PROSITE" id="PS50879"/>
    </source>
</evidence>
<accession>A0A2G9YK17</accession>
<dbReference type="Gene3D" id="3.30.420.10">
    <property type="entry name" value="Ribonuclease H-like superfamily/Ribonuclease H"/>
    <property type="match status" value="1"/>
</dbReference>
<dbReference type="AlphaFoldDB" id="A0A2G9YK17"/>
<dbReference type="PANTHER" id="PTHR46387:SF2">
    <property type="entry name" value="RIBONUCLEASE HI"/>
    <property type="match status" value="1"/>
</dbReference>
<reference evidence="2 3" key="1">
    <citation type="submission" date="2017-09" db="EMBL/GenBank/DDBJ databases">
        <title>Depth-based differentiation of microbial function through sediment-hosted aquifers and enrichment of novel symbionts in the deep terrestrial subsurface.</title>
        <authorList>
            <person name="Probst A.J."/>
            <person name="Ladd B."/>
            <person name="Jarett J.K."/>
            <person name="Geller-Mcgrath D.E."/>
            <person name="Sieber C.M."/>
            <person name="Emerson J.B."/>
            <person name="Anantharaman K."/>
            <person name="Thomas B.C."/>
            <person name="Malmstrom R."/>
            <person name="Stieglmeier M."/>
            <person name="Klingl A."/>
            <person name="Woyke T."/>
            <person name="Ryan C.M."/>
            <person name="Banfield J.F."/>
        </authorList>
    </citation>
    <scope>NUCLEOTIDE SEQUENCE [LARGE SCALE GENOMIC DNA]</scope>
    <source>
        <strain evidence="2">CG23_combo_of_CG06-09_8_20_14_all_41_10</strain>
    </source>
</reference>
<dbReference type="InterPro" id="IPR002156">
    <property type="entry name" value="RNaseH_domain"/>
</dbReference>
<dbReference type="EMBL" id="PCRK01000155">
    <property type="protein sequence ID" value="PIP18871.1"/>
    <property type="molecule type" value="Genomic_DNA"/>
</dbReference>
<comment type="caution">
    <text evidence="2">The sequence shown here is derived from an EMBL/GenBank/DDBJ whole genome shotgun (WGS) entry which is preliminary data.</text>
</comment>
<dbReference type="SUPFAM" id="SSF53098">
    <property type="entry name" value="Ribonuclease H-like"/>
    <property type="match status" value="1"/>
</dbReference>
<dbReference type="GO" id="GO:0004523">
    <property type="term" value="F:RNA-DNA hybrid ribonuclease activity"/>
    <property type="evidence" value="ECO:0007669"/>
    <property type="project" value="InterPro"/>
</dbReference>
<dbReference type="Proteomes" id="UP000231292">
    <property type="component" value="Unassembled WGS sequence"/>
</dbReference>
<gene>
    <name evidence="2" type="ORF">COX41_05995</name>
</gene>
<organism evidence="2 3">
    <name type="scientific">Candidatus Sherwoodlollariibacterium unditelluris</name>
    <dbReference type="NCBI Taxonomy" id="1974757"/>
    <lineage>
        <taxon>Bacteria</taxon>
        <taxon>Pseudomonadati</taxon>
        <taxon>Candidatus Omnitrophota</taxon>
        <taxon>Candidatus Sherwoodlollariibacterium</taxon>
    </lineage>
</organism>
<evidence type="ECO:0000313" key="2">
    <source>
        <dbReference type="EMBL" id="PIP18871.1"/>
    </source>
</evidence>
<dbReference type="InterPro" id="IPR012337">
    <property type="entry name" value="RNaseH-like_sf"/>
</dbReference>
<dbReference type="PANTHER" id="PTHR46387">
    <property type="entry name" value="POLYNUCLEOTIDYL TRANSFERASE, RIBONUCLEASE H-LIKE SUPERFAMILY PROTEIN"/>
    <property type="match status" value="1"/>
</dbReference>
<name>A0A2G9YK17_9BACT</name>
<feature type="domain" description="RNase H type-1" evidence="1">
    <location>
        <begin position="1"/>
        <end position="130"/>
    </location>
</feature>
<evidence type="ECO:0000313" key="3">
    <source>
        <dbReference type="Proteomes" id="UP000231292"/>
    </source>
</evidence>
<proteinExistence type="predicted"/>
<protein>
    <submittedName>
        <fullName evidence="2">Ribonuclease H</fullName>
    </submittedName>
</protein>
<dbReference type="CDD" id="cd09279">
    <property type="entry name" value="RNase_HI_like"/>
    <property type="match status" value="1"/>
</dbReference>
<dbReference type="GO" id="GO:0003676">
    <property type="term" value="F:nucleic acid binding"/>
    <property type="evidence" value="ECO:0007669"/>
    <property type="project" value="InterPro"/>
</dbReference>